<dbReference type="GeneID" id="43655951"/>
<feature type="chain" id="PRO_5024973159" evidence="1">
    <location>
        <begin position="19"/>
        <end position="114"/>
    </location>
</feature>
<gene>
    <name evidence="2" type="ORF">BDV27DRAFT_152160</name>
</gene>
<dbReference type="OrthoDB" id="3257981at2759"/>
<organism evidence="2 3">
    <name type="scientific">Aspergillus caelatus</name>
    <dbReference type="NCBI Taxonomy" id="61420"/>
    <lineage>
        <taxon>Eukaryota</taxon>
        <taxon>Fungi</taxon>
        <taxon>Dikarya</taxon>
        <taxon>Ascomycota</taxon>
        <taxon>Pezizomycotina</taxon>
        <taxon>Eurotiomycetes</taxon>
        <taxon>Eurotiomycetidae</taxon>
        <taxon>Eurotiales</taxon>
        <taxon>Aspergillaceae</taxon>
        <taxon>Aspergillus</taxon>
        <taxon>Aspergillus subgen. Circumdati</taxon>
    </lineage>
</organism>
<sequence length="114" mass="12268">MVKILCLAALGLAALSQATKLHVNNGYITVDDAAVRSSIDVSPPVNIYARFDGSSNKEKAKPGCKLEGASWESSYGDIYFGEDNCLYDSKGQNINGQCCKPEGNLPEVKNPYYG</sequence>
<keyword evidence="3" id="KW-1185">Reference proteome</keyword>
<name>A0A5N7AKA2_9EURO</name>
<evidence type="ECO:0000313" key="2">
    <source>
        <dbReference type="EMBL" id="KAE8370271.1"/>
    </source>
</evidence>
<dbReference type="Proteomes" id="UP000326268">
    <property type="component" value="Unassembled WGS sequence"/>
</dbReference>
<keyword evidence="1" id="KW-0732">Signal</keyword>
<protein>
    <submittedName>
        <fullName evidence="2">Uncharacterized protein</fullName>
    </submittedName>
</protein>
<feature type="signal peptide" evidence="1">
    <location>
        <begin position="1"/>
        <end position="18"/>
    </location>
</feature>
<dbReference type="AlphaFoldDB" id="A0A5N7AKA2"/>
<evidence type="ECO:0000313" key="3">
    <source>
        <dbReference type="Proteomes" id="UP000326268"/>
    </source>
</evidence>
<dbReference type="RefSeq" id="XP_031933352.1">
    <property type="nucleotide sequence ID" value="XM_032071505.1"/>
</dbReference>
<dbReference type="EMBL" id="ML737566">
    <property type="protein sequence ID" value="KAE8370271.1"/>
    <property type="molecule type" value="Genomic_DNA"/>
</dbReference>
<proteinExistence type="predicted"/>
<evidence type="ECO:0000256" key="1">
    <source>
        <dbReference type="SAM" id="SignalP"/>
    </source>
</evidence>
<reference evidence="2 3" key="1">
    <citation type="submission" date="2019-04" db="EMBL/GenBank/DDBJ databases">
        <title>Friends and foes A comparative genomics studyof 23 Aspergillus species from section Flavi.</title>
        <authorList>
            <consortium name="DOE Joint Genome Institute"/>
            <person name="Kjaerbolling I."/>
            <person name="Vesth T."/>
            <person name="Frisvad J.C."/>
            <person name="Nybo J.L."/>
            <person name="Theobald S."/>
            <person name="Kildgaard S."/>
            <person name="Isbrandt T."/>
            <person name="Kuo A."/>
            <person name="Sato A."/>
            <person name="Lyhne E.K."/>
            <person name="Kogle M.E."/>
            <person name="Wiebenga A."/>
            <person name="Kun R.S."/>
            <person name="Lubbers R.J."/>
            <person name="Makela M.R."/>
            <person name="Barry K."/>
            <person name="Chovatia M."/>
            <person name="Clum A."/>
            <person name="Daum C."/>
            <person name="Haridas S."/>
            <person name="He G."/>
            <person name="LaButti K."/>
            <person name="Lipzen A."/>
            <person name="Mondo S."/>
            <person name="Riley R."/>
            <person name="Salamov A."/>
            <person name="Simmons B.A."/>
            <person name="Magnuson J.K."/>
            <person name="Henrissat B."/>
            <person name="Mortensen U.H."/>
            <person name="Larsen T.O."/>
            <person name="Devries R.P."/>
            <person name="Grigoriev I.V."/>
            <person name="Machida M."/>
            <person name="Baker S.E."/>
            <person name="Andersen M.R."/>
        </authorList>
    </citation>
    <scope>NUCLEOTIDE SEQUENCE [LARGE SCALE GENOMIC DNA]</scope>
    <source>
        <strain evidence="2 3">CBS 763.97</strain>
    </source>
</reference>
<accession>A0A5N7AKA2</accession>